<evidence type="ECO:0000313" key="1">
    <source>
        <dbReference type="EMBL" id="PON94125.1"/>
    </source>
</evidence>
<reference evidence="2" key="1">
    <citation type="submission" date="2016-06" db="EMBL/GenBank/DDBJ databases">
        <title>Parallel loss of symbiosis genes in relatives of nitrogen-fixing non-legume Parasponia.</title>
        <authorList>
            <person name="Van Velzen R."/>
            <person name="Holmer R."/>
            <person name="Bu F."/>
            <person name="Rutten L."/>
            <person name="Van Zeijl A."/>
            <person name="Liu W."/>
            <person name="Santuari L."/>
            <person name="Cao Q."/>
            <person name="Sharma T."/>
            <person name="Shen D."/>
            <person name="Roswanjaya Y."/>
            <person name="Wardhani T."/>
            <person name="Kalhor M.S."/>
            <person name="Jansen J."/>
            <person name="Van den Hoogen J."/>
            <person name="Gungor B."/>
            <person name="Hartog M."/>
            <person name="Hontelez J."/>
            <person name="Verver J."/>
            <person name="Yang W.-C."/>
            <person name="Schijlen E."/>
            <person name="Repin R."/>
            <person name="Schilthuizen M."/>
            <person name="Schranz E."/>
            <person name="Heidstra R."/>
            <person name="Miyata K."/>
            <person name="Fedorova E."/>
            <person name="Kohlen W."/>
            <person name="Bisseling T."/>
            <person name="Smit S."/>
            <person name="Geurts R."/>
        </authorList>
    </citation>
    <scope>NUCLEOTIDE SEQUENCE [LARGE SCALE GENOMIC DNA]</scope>
    <source>
        <strain evidence="2">cv. RG33-2</strain>
    </source>
</reference>
<protein>
    <submittedName>
        <fullName evidence="1">Uncharacterized protein</fullName>
    </submittedName>
</protein>
<proteinExistence type="predicted"/>
<organism evidence="1 2">
    <name type="scientific">Trema orientale</name>
    <name type="common">Charcoal tree</name>
    <name type="synonym">Celtis orientalis</name>
    <dbReference type="NCBI Taxonomy" id="63057"/>
    <lineage>
        <taxon>Eukaryota</taxon>
        <taxon>Viridiplantae</taxon>
        <taxon>Streptophyta</taxon>
        <taxon>Embryophyta</taxon>
        <taxon>Tracheophyta</taxon>
        <taxon>Spermatophyta</taxon>
        <taxon>Magnoliopsida</taxon>
        <taxon>eudicotyledons</taxon>
        <taxon>Gunneridae</taxon>
        <taxon>Pentapetalae</taxon>
        <taxon>rosids</taxon>
        <taxon>fabids</taxon>
        <taxon>Rosales</taxon>
        <taxon>Cannabaceae</taxon>
        <taxon>Trema</taxon>
    </lineage>
</organism>
<dbReference type="EMBL" id="JXTC01000054">
    <property type="protein sequence ID" value="PON94125.1"/>
    <property type="molecule type" value="Genomic_DNA"/>
</dbReference>
<dbReference type="OrthoDB" id="10308632at2759"/>
<dbReference type="InParanoid" id="A0A2P5F8J7"/>
<comment type="caution">
    <text evidence="1">The sequence shown here is derived from an EMBL/GenBank/DDBJ whole genome shotgun (WGS) entry which is preliminary data.</text>
</comment>
<keyword evidence="2" id="KW-1185">Reference proteome</keyword>
<sequence>MATTLGCFLTGAALFAYGLHLSYVNIAPHSIFLIGDCCFVQVKLDERPVKSIMAFVVSENCYPQ</sequence>
<name>A0A2P5F8J7_TREOI</name>
<dbReference type="Proteomes" id="UP000237000">
    <property type="component" value="Unassembled WGS sequence"/>
</dbReference>
<evidence type="ECO:0000313" key="2">
    <source>
        <dbReference type="Proteomes" id="UP000237000"/>
    </source>
</evidence>
<dbReference type="AlphaFoldDB" id="A0A2P5F8J7"/>
<gene>
    <name evidence="1" type="ORF">TorRG33x02_101640</name>
</gene>
<accession>A0A2P5F8J7</accession>